<protein>
    <recommendedName>
        <fullName evidence="3">DUF8175 domain-containing protein</fullName>
    </recommendedName>
</protein>
<feature type="region of interest" description="Disordered" evidence="1">
    <location>
        <begin position="161"/>
        <end position="182"/>
    </location>
</feature>
<evidence type="ECO:0000259" key="3">
    <source>
        <dbReference type="Pfam" id="PF26526"/>
    </source>
</evidence>
<gene>
    <name evidence="4" type="ORF">ET495_17270</name>
</gene>
<dbReference type="KEGG" id="xyl:ET495_17270"/>
<feature type="domain" description="DUF8175" evidence="3">
    <location>
        <begin position="60"/>
        <end position="251"/>
    </location>
</feature>
<dbReference type="GeneID" id="39493949"/>
<keyword evidence="2" id="KW-0472">Membrane</keyword>
<dbReference type="Proteomes" id="UP000291758">
    <property type="component" value="Plasmid unnamed1"/>
</dbReference>
<feature type="transmembrane region" description="Helical" evidence="2">
    <location>
        <begin position="16"/>
        <end position="35"/>
    </location>
</feature>
<feature type="region of interest" description="Disordered" evidence="1">
    <location>
        <begin position="40"/>
        <end position="91"/>
    </location>
</feature>
<accession>A0A4P6ESK9</accession>
<dbReference type="RefSeq" id="WP_129206109.1">
    <property type="nucleotide sequence ID" value="NZ_CP035496.1"/>
</dbReference>
<dbReference type="InterPro" id="IPR058488">
    <property type="entry name" value="DUF8175"/>
</dbReference>
<keyword evidence="5" id="KW-1185">Reference proteome</keyword>
<dbReference type="EMBL" id="CP035496">
    <property type="protein sequence ID" value="QAY64973.1"/>
    <property type="molecule type" value="Genomic_DNA"/>
</dbReference>
<name>A0A4P6ESK9_9MICO</name>
<dbReference type="OrthoDB" id="4428031at2"/>
<proteinExistence type="predicted"/>
<keyword evidence="4" id="KW-0614">Plasmid</keyword>
<reference evidence="4 5" key="1">
    <citation type="submission" date="2019-01" db="EMBL/GenBank/DDBJ databases">
        <title>Genome sequencing of strain 2JSPR-7.</title>
        <authorList>
            <person name="Heo J."/>
            <person name="Kim S.-J."/>
            <person name="Kim J.-S."/>
            <person name="Hong S.-B."/>
            <person name="Kwon S.-W."/>
        </authorList>
    </citation>
    <scope>NUCLEOTIDE SEQUENCE [LARGE SCALE GENOMIC DNA]</scope>
    <source>
        <strain evidence="4 5">2JSPR-7</strain>
        <plasmid evidence="4 5">unnamed1</plasmid>
    </source>
</reference>
<keyword evidence="2" id="KW-1133">Transmembrane helix</keyword>
<evidence type="ECO:0000313" key="4">
    <source>
        <dbReference type="EMBL" id="QAY64973.1"/>
    </source>
</evidence>
<keyword evidence="2" id="KW-0812">Transmembrane</keyword>
<evidence type="ECO:0000256" key="2">
    <source>
        <dbReference type="SAM" id="Phobius"/>
    </source>
</evidence>
<evidence type="ECO:0000313" key="5">
    <source>
        <dbReference type="Proteomes" id="UP000291758"/>
    </source>
</evidence>
<sequence>MTQHLDEPNPFTQRKFIVAAVLVAAVAVMAAVLLLTTRNSDRPEPAANDTSPATSPSTTVEPTPKRSTASAEGASACGPPAGDQSIPTAPPEATWQLVGTMAIPTRDDIGPGTTSSEGIHSCYAHSPTGAIFAGVGLMADFVAVDDTVAVLTQRALPGPERDSAIEAARQAQTEKSSEMPDGYGGEVTQQVAGFQVISAAADVVSLEVVIRSSDGTMFARPISMHWIEGDWRMDSNSVTPHQVSSLSGYIPWSGA</sequence>
<dbReference type="Pfam" id="PF26526">
    <property type="entry name" value="DUF8175"/>
    <property type="match status" value="1"/>
</dbReference>
<organism evidence="4 5">
    <name type="scientific">Xylanimonas allomyrinae</name>
    <dbReference type="NCBI Taxonomy" id="2509459"/>
    <lineage>
        <taxon>Bacteria</taxon>
        <taxon>Bacillati</taxon>
        <taxon>Actinomycetota</taxon>
        <taxon>Actinomycetes</taxon>
        <taxon>Micrococcales</taxon>
        <taxon>Promicromonosporaceae</taxon>
        <taxon>Xylanimonas</taxon>
    </lineage>
</organism>
<evidence type="ECO:0000256" key="1">
    <source>
        <dbReference type="SAM" id="MobiDB-lite"/>
    </source>
</evidence>
<dbReference type="AlphaFoldDB" id="A0A4P6ESK9"/>
<feature type="compositionally biased region" description="Polar residues" evidence="1">
    <location>
        <begin position="48"/>
        <end position="70"/>
    </location>
</feature>
<geneLocation type="plasmid" evidence="4">
    <name>unnamed1</name>
</geneLocation>